<dbReference type="AlphaFoldDB" id="A0A6J4P6I3"/>
<feature type="non-terminal residue" evidence="2">
    <location>
        <position position="187"/>
    </location>
</feature>
<organism evidence="2">
    <name type="scientific">uncultured Nocardioides sp</name>
    <dbReference type="NCBI Taxonomy" id="198441"/>
    <lineage>
        <taxon>Bacteria</taxon>
        <taxon>Bacillati</taxon>
        <taxon>Actinomycetota</taxon>
        <taxon>Actinomycetes</taxon>
        <taxon>Propionibacteriales</taxon>
        <taxon>Nocardioidaceae</taxon>
        <taxon>Nocardioides</taxon>
        <taxon>environmental samples</taxon>
    </lineage>
</organism>
<dbReference type="GO" id="GO:0016746">
    <property type="term" value="F:acyltransferase activity"/>
    <property type="evidence" value="ECO:0007669"/>
    <property type="project" value="UniProtKB-KW"/>
</dbReference>
<dbReference type="EC" id="2.3.1.128" evidence="2"/>
<evidence type="ECO:0000256" key="1">
    <source>
        <dbReference type="SAM" id="MobiDB-lite"/>
    </source>
</evidence>
<keyword evidence="2" id="KW-0808">Transferase</keyword>
<reference evidence="2" key="1">
    <citation type="submission" date="2020-02" db="EMBL/GenBank/DDBJ databases">
        <authorList>
            <person name="Meier V. D."/>
        </authorList>
    </citation>
    <scope>NUCLEOTIDE SEQUENCE</scope>
    <source>
        <strain evidence="2">AVDCRST_MAG32</strain>
    </source>
</reference>
<feature type="region of interest" description="Disordered" evidence="1">
    <location>
        <begin position="1"/>
        <end position="187"/>
    </location>
</feature>
<feature type="compositionally biased region" description="Basic residues" evidence="1">
    <location>
        <begin position="63"/>
        <end position="76"/>
    </location>
</feature>
<feature type="compositionally biased region" description="Low complexity" evidence="1">
    <location>
        <begin position="142"/>
        <end position="151"/>
    </location>
</feature>
<feature type="compositionally biased region" description="Gly residues" evidence="1">
    <location>
        <begin position="1"/>
        <end position="11"/>
    </location>
</feature>
<dbReference type="EMBL" id="CADCUM010000125">
    <property type="protein sequence ID" value="CAA9404771.1"/>
    <property type="molecule type" value="Genomic_DNA"/>
</dbReference>
<evidence type="ECO:0000313" key="2">
    <source>
        <dbReference type="EMBL" id="CAA9404771.1"/>
    </source>
</evidence>
<gene>
    <name evidence="2" type="ORF">AVDCRST_MAG32-3197</name>
</gene>
<feature type="compositionally biased region" description="Low complexity" evidence="1">
    <location>
        <begin position="49"/>
        <end position="61"/>
    </location>
</feature>
<keyword evidence="2" id="KW-0012">Acyltransferase</keyword>
<sequence length="187" mass="19090">AAAARGGGRGPVAGRACAQRRLAPAVGRHQPRGAERAPGVVRRRRATHAPAGQGRAGAALRGRGGRPVRGPGHRQQRGAGVGAVGLGRLLAGPGGRRSRPHAAGGRHGDRPLLHRGRAAPGGGLRPPGEHQLAARGREARAARGGVRPALPAHRRRLARPPDLRGDRRRGGRVDGGPAGVATPVTRV</sequence>
<protein>
    <submittedName>
        <fullName evidence="2">Ribosomal-protein-S5p-alanine acetyltransferase</fullName>
        <ecNumber evidence="2">2.3.1.128</ecNumber>
    </submittedName>
</protein>
<accession>A0A6J4P6I3</accession>
<name>A0A6J4P6I3_9ACTN</name>
<feature type="non-terminal residue" evidence="2">
    <location>
        <position position="1"/>
    </location>
</feature>
<proteinExistence type="predicted"/>